<proteinExistence type="predicted"/>
<dbReference type="AlphaFoldDB" id="A0A494Y7F3"/>
<dbReference type="Proteomes" id="UP000270342">
    <property type="component" value="Unassembled WGS sequence"/>
</dbReference>
<dbReference type="OrthoDB" id="8565189at2"/>
<keyword evidence="2" id="KW-1185">Reference proteome</keyword>
<reference evidence="1 2" key="1">
    <citation type="submission" date="2018-10" db="EMBL/GenBank/DDBJ databases">
        <title>Robbsia sp. DHC34, isolated from soil.</title>
        <authorList>
            <person name="Gao Z.-H."/>
            <person name="Qiu L.-H."/>
        </authorList>
    </citation>
    <scope>NUCLEOTIDE SEQUENCE [LARGE SCALE GENOMIC DNA]</scope>
    <source>
        <strain evidence="1 2">DHC34</strain>
    </source>
</reference>
<evidence type="ECO:0000313" key="1">
    <source>
        <dbReference type="EMBL" id="RKP58639.1"/>
    </source>
</evidence>
<name>A0A494Y7F3_9BURK</name>
<gene>
    <name evidence="1" type="ORF">D7S86_01460</name>
</gene>
<accession>A0A494Y7F3</accession>
<organism evidence="1 2">
    <name type="scientific">Pararobbsia silviterrae</name>
    <dbReference type="NCBI Taxonomy" id="1792498"/>
    <lineage>
        <taxon>Bacteria</taxon>
        <taxon>Pseudomonadati</taxon>
        <taxon>Pseudomonadota</taxon>
        <taxon>Betaproteobacteria</taxon>
        <taxon>Burkholderiales</taxon>
        <taxon>Burkholderiaceae</taxon>
        <taxon>Pararobbsia</taxon>
    </lineage>
</organism>
<evidence type="ECO:0000313" key="2">
    <source>
        <dbReference type="Proteomes" id="UP000270342"/>
    </source>
</evidence>
<protein>
    <submittedName>
        <fullName evidence="1">Uncharacterized protein</fullName>
    </submittedName>
</protein>
<comment type="caution">
    <text evidence="1">The sequence shown here is derived from an EMBL/GenBank/DDBJ whole genome shotgun (WGS) entry which is preliminary data.</text>
</comment>
<dbReference type="EMBL" id="RBZU01000001">
    <property type="protein sequence ID" value="RKP58639.1"/>
    <property type="molecule type" value="Genomic_DNA"/>
</dbReference>
<sequence>MLSEDTFDPMISPVEASIIPHLLDIAHRARRYLNKRASIEVRSAQETIEEWVSIFFETLYEDEVSALRRRAEDGDQRAIGYFHVERHFYGDDWDEYRLEINEFNDRYRDDLDIPDETNTTEVRALDSCIDWFDLSETAFGDQSESLYFAALALKYVEKSIWYINRWMEPEGESAAAEKMMVELYEATRKFVEVKEGSTGKFCRPINTDFRFACEAAIDAMEAITCASKYDEVNKVRRDLAEKVDQVLSAASKELQEKHIAEQMQAKKKRSADLNAKRHKKNREAQALVLAEWERDTSRFSSAEKAGQYFETWLSDIPGKGFTFSQRTVRDWIRARATEIGVVWR</sequence>
<dbReference type="RefSeq" id="WP_147432192.1">
    <property type="nucleotide sequence ID" value="NZ_RBZU01000001.1"/>
</dbReference>